<accession>A0ABC8QT19</accession>
<organism evidence="2 3">
    <name type="scientific">Ilex paraguariensis</name>
    <name type="common">yerba mate</name>
    <dbReference type="NCBI Taxonomy" id="185542"/>
    <lineage>
        <taxon>Eukaryota</taxon>
        <taxon>Viridiplantae</taxon>
        <taxon>Streptophyta</taxon>
        <taxon>Embryophyta</taxon>
        <taxon>Tracheophyta</taxon>
        <taxon>Spermatophyta</taxon>
        <taxon>Magnoliopsida</taxon>
        <taxon>eudicotyledons</taxon>
        <taxon>Gunneridae</taxon>
        <taxon>Pentapetalae</taxon>
        <taxon>asterids</taxon>
        <taxon>campanulids</taxon>
        <taxon>Aquifoliales</taxon>
        <taxon>Aquifoliaceae</taxon>
        <taxon>Ilex</taxon>
    </lineage>
</organism>
<dbReference type="EMBL" id="CAUOFW020000725">
    <property type="protein sequence ID" value="CAK9135889.1"/>
    <property type="molecule type" value="Genomic_DNA"/>
</dbReference>
<gene>
    <name evidence="2" type="ORF">ILEXP_LOCUS2847</name>
</gene>
<feature type="region of interest" description="Disordered" evidence="1">
    <location>
        <begin position="124"/>
        <end position="143"/>
    </location>
</feature>
<name>A0ABC8QT19_9AQUA</name>
<reference evidence="2 3" key="1">
    <citation type="submission" date="2024-02" db="EMBL/GenBank/DDBJ databases">
        <authorList>
            <person name="Vignale AGUSTIN F."/>
            <person name="Sosa J E."/>
            <person name="Modenutti C."/>
        </authorList>
    </citation>
    <scope>NUCLEOTIDE SEQUENCE [LARGE SCALE GENOMIC DNA]</scope>
</reference>
<evidence type="ECO:0000313" key="2">
    <source>
        <dbReference type="EMBL" id="CAK9135889.1"/>
    </source>
</evidence>
<dbReference type="AlphaFoldDB" id="A0ABC8QT19"/>
<dbReference type="PANTHER" id="PTHR33924:SF5">
    <property type="entry name" value="CATION-TRANSPORTING ATPASE"/>
    <property type="match status" value="1"/>
</dbReference>
<evidence type="ECO:0000256" key="1">
    <source>
        <dbReference type="SAM" id="MobiDB-lite"/>
    </source>
</evidence>
<dbReference type="Proteomes" id="UP001642360">
    <property type="component" value="Unassembled WGS sequence"/>
</dbReference>
<keyword evidence="3" id="KW-1185">Reference proteome</keyword>
<protein>
    <submittedName>
        <fullName evidence="2">Uncharacterized protein</fullName>
    </submittedName>
</protein>
<feature type="region of interest" description="Disordered" evidence="1">
    <location>
        <begin position="1"/>
        <end position="22"/>
    </location>
</feature>
<sequence>MVEEKRGSVEGGEESELGRKRVKMRDLDSVFRSIGQLGRELGRDTLQQAMAPAHRSLDLNAKASVANDLSGENTPECIDNTSRLSSFGKKRIEGDVDHVKSRGFGLDLHSEDVSSSVNHNTFYPNKNRENLKSGDDSECASSIGPLEVNDPMRIWKEMKQNGFLSSSHGGVPMPKPRGRKNKDYGLKKKMELAKREQINRFAKIAAPSGLLNGLNPGIINHVRNGKQVHSIIEALVRSEKLENHNAGSKQLVQTKSGKEESSDRKIDLENLNAFGMSRFSFHHEGCSSLSGSKQIGGCPTSINKSGSSNSDLIKGDAANVASQWLKLLHQDIKGRLTALRRSKKRVQAVIHTELAFLMSREFSSNQDTDPDCTKSSATDFSVRAAADMHQARWSALFDQMEKALSKEEKQLESWLNQVKEMQWHCERGLFQYNEAYGLQHLVALGSSCRLEKADNLEGDSAVRAAAASMYSTCNFLLPMENLPCF</sequence>
<feature type="compositionally biased region" description="Basic and acidic residues" evidence="1">
    <location>
        <begin position="126"/>
        <end position="135"/>
    </location>
</feature>
<comment type="caution">
    <text evidence="2">The sequence shown here is derived from an EMBL/GenBank/DDBJ whole genome shotgun (WGS) entry which is preliminary data.</text>
</comment>
<proteinExistence type="predicted"/>
<evidence type="ECO:0000313" key="3">
    <source>
        <dbReference type="Proteomes" id="UP001642360"/>
    </source>
</evidence>
<dbReference type="PANTHER" id="PTHR33924">
    <property type="entry name" value="CATION-TRANSPORTING ATPASE"/>
    <property type="match status" value="1"/>
</dbReference>